<dbReference type="InterPro" id="IPR006162">
    <property type="entry name" value="Ppantetheine_attach_site"/>
</dbReference>
<name>A0A1V9ACF1_SACPI</name>
<dbReference type="RefSeq" id="WP_024873796.1">
    <property type="nucleotide sequence ID" value="NZ_AZUM01000001.1"/>
</dbReference>
<evidence type="ECO:0000259" key="3">
    <source>
        <dbReference type="PROSITE" id="PS50075"/>
    </source>
</evidence>
<dbReference type="STRING" id="1962155.B1813_01585"/>
<keyword evidence="2" id="KW-0597">Phosphoprotein</keyword>
<evidence type="ECO:0000313" key="4">
    <source>
        <dbReference type="EMBL" id="OQO94807.1"/>
    </source>
</evidence>
<sequence length="84" mass="8867">MTGPDITLEQLRELLATGSGVRIDTRAVTAATTFDDLGLDSLALLGVIATIERARGVLLPSEAQETRSVLGFLSLVNDTLRKAA</sequence>
<dbReference type="SUPFAM" id="SSF47336">
    <property type="entry name" value="ACP-like"/>
    <property type="match status" value="1"/>
</dbReference>
<protein>
    <submittedName>
        <fullName evidence="4">Acyl carrier protein</fullName>
    </submittedName>
</protein>
<dbReference type="OrthoDB" id="3537906at2"/>
<evidence type="ECO:0000256" key="1">
    <source>
        <dbReference type="ARBA" id="ARBA00022450"/>
    </source>
</evidence>
<evidence type="ECO:0000313" key="5">
    <source>
        <dbReference type="Proteomes" id="UP000192591"/>
    </source>
</evidence>
<reference evidence="4 5" key="1">
    <citation type="submission" date="2017-02" db="EMBL/GenBank/DDBJ databases">
        <title>Draft genome of Saccharomonospora sp. 154.</title>
        <authorList>
            <person name="Alonso-Carmona G.S."/>
            <person name="De La Haba R."/>
            <person name="Vera-Gargallo B."/>
            <person name="Sandoval-Trujillo A.H."/>
            <person name="Ramirez-Duran N."/>
            <person name="Ventosa A."/>
        </authorList>
    </citation>
    <scope>NUCLEOTIDE SEQUENCE [LARGE SCALE GENOMIC DNA]</scope>
    <source>
        <strain evidence="4 5">LRS4.154</strain>
    </source>
</reference>
<dbReference type="InterPro" id="IPR036736">
    <property type="entry name" value="ACP-like_sf"/>
</dbReference>
<gene>
    <name evidence="4" type="ORF">B1813_01585</name>
</gene>
<dbReference type="AlphaFoldDB" id="A0A1V9ACF1"/>
<dbReference type="EMBL" id="MWIH01000002">
    <property type="protein sequence ID" value="OQO94807.1"/>
    <property type="molecule type" value="Genomic_DNA"/>
</dbReference>
<feature type="domain" description="Carrier" evidence="3">
    <location>
        <begin position="5"/>
        <end position="84"/>
    </location>
</feature>
<dbReference type="PROSITE" id="PS00012">
    <property type="entry name" value="PHOSPHOPANTETHEINE"/>
    <property type="match status" value="1"/>
</dbReference>
<evidence type="ECO:0000256" key="2">
    <source>
        <dbReference type="ARBA" id="ARBA00022553"/>
    </source>
</evidence>
<comment type="caution">
    <text evidence="4">The sequence shown here is derived from an EMBL/GenBank/DDBJ whole genome shotgun (WGS) entry which is preliminary data.</text>
</comment>
<dbReference type="InterPro" id="IPR009081">
    <property type="entry name" value="PP-bd_ACP"/>
</dbReference>
<dbReference type="Proteomes" id="UP000192591">
    <property type="component" value="Unassembled WGS sequence"/>
</dbReference>
<dbReference type="Gene3D" id="1.10.1200.10">
    <property type="entry name" value="ACP-like"/>
    <property type="match status" value="1"/>
</dbReference>
<keyword evidence="1" id="KW-0596">Phosphopantetheine</keyword>
<proteinExistence type="predicted"/>
<dbReference type="PROSITE" id="PS50075">
    <property type="entry name" value="CARRIER"/>
    <property type="match status" value="1"/>
</dbReference>
<organism evidence="4 5">
    <name type="scientific">Saccharomonospora piscinae</name>
    <dbReference type="NCBI Taxonomy" id="687388"/>
    <lineage>
        <taxon>Bacteria</taxon>
        <taxon>Bacillati</taxon>
        <taxon>Actinomycetota</taxon>
        <taxon>Actinomycetes</taxon>
        <taxon>Pseudonocardiales</taxon>
        <taxon>Pseudonocardiaceae</taxon>
        <taxon>Saccharomonospora</taxon>
    </lineage>
</organism>
<accession>A0A1V9ACF1</accession>
<dbReference type="Pfam" id="PF00550">
    <property type="entry name" value="PP-binding"/>
    <property type="match status" value="1"/>
</dbReference>
<keyword evidence="5" id="KW-1185">Reference proteome</keyword>